<proteinExistence type="predicted"/>
<protein>
    <submittedName>
        <fullName evidence="1">Uncharacterized protein</fullName>
    </submittedName>
</protein>
<sequence length="27" mass="3188">MSLLLFCYGFVSRKSLLSNLYKYNIIT</sequence>
<organism evidence="1">
    <name type="scientific">Arundo donax</name>
    <name type="common">Giant reed</name>
    <name type="synonym">Donax arundinaceus</name>
    <dbReference type="NCBI Taxonomy" id="35708"/>
    <lineage>
        <taxon>Eukaryota</taxon>
        <taxon>Viridiplantae</taxon>
        <taxon>Streptophyta</taxon>
        <taxon>Embryophyta</taxon>
        <taxon>Tracheophyta</taxon>
        <taxon>Spermatophyta</taxon>
        <taxon>Magnoliopsida</taxon>
        <taxon>Liliopsida</taxon>
        <taxon>Poales</taxon>
        <taxon>Poaceae</taxon>
        <taxon>PACMAD clade</taxon>
        <taxon>Arundinoideae</taxon>
        <taxon>Arundineae</taxon>
        <taxon>Arundo</taxon>
    </lineage>
</organism>
<dbReference type="EMBL" id="GBRH01227164">
    <property type="protein sequence ID" value="JAD70731.1"/>
    <property type="molecule type" value="Transcribed_RNA"/>
</dbReference>
<reference evidence="1" key="1">
    <citation type="submission" date="2014-09" db="EMBL/GenBank/DDBJ databases">
        <authorList>
            <person name="Magalhaes I.L.F."/>
            <person name="Oliveira U."/>
            <person name="Santos F.R."/>
            <person name="Vidigal T.H.D.A."/>
            <person name="Brescovit A.D."/>
            <person name="Santos A.J."/>
        </authorList>
    </citation>
    <scope>NUCLEOTIDE SEQUENCE</scope>
    <source>
        <tissue evidence="1">Shoot tissue taken approximately 20 cm above the soil surface</tissue>
    </source>
</reference>
<evidence type="ECO:0000313" key="1">
    <source>
        <dbReference type="EMBL" id="JAD70731.1"/>
    </source>
</evidence>
<dbReference type="AlphaFoldDB" id="A0A0A9C580"/>
<reference evidence="1" key="2">
    <citation type="journal article" date="2015" name="Data Brief">
        <title>Shoot transcriptome of the giant reed, Arundo donax.</title>
        <authorList>
            <person name="Barrero R.A."/>
            <person name="Guerrero F.D."/>
            <person name="Moolhuijzen P."/>
            <person name="Goolsby J.A."/>
            <person name="Tidwell J."/>
            <person name="Bellgard S.E."/>
            <person name="Bellgard M.I."/>
        </authorList>
    </citation>
    <scope>NUCLEOTIDE SEQUENCE</scope>
    <source>
        <tissue evidence="1">Shoot tissue taken approximately 20 cm above the soil surface</tissue>
    </source>
</reference>
<accession>A0A0A9C580</accession>
<name>A0A0A9C580_ARUDO</name>